<sequence>MAFCTFRSGAGAGLEVQQLLAGAVRRVPVCYKEVSPGGADARWGSATVAALLLLRGRSRKQHRARLCAQRSKLEDTLTRDRVCEVVDEYGAAWENQDPARISALFARDAVYVERSFDKRSTYRGRQAIRDYWEVQIVGKQSNIGFRHVVGDMVLDSENRKAVVKWLAEFDNIRYRVKEKQKRCHFVQVAILEFSADLKELLYLEEYMQSVAGAGFRWPGLATPEPQMRAILRMEPESFGTPPSPSRCQHCGVAFPSRNALFRHIREGSCYETKPPAPPSILSRESRRHVALTVSYHHWEDRLWKELVRAAWTAFPPSQAEKKKQHPSPRLSGAVPSSRIANAVVNVFGLRLPKCAEGIPDAEVGQRIQEELTDAPNFRILACTGVDSGFHASCFCEVQRYEVMVPWSVLEPDDFRQSILQGCEESAVHFDRELAKRVKRGIQHFRPGPRCWRNFCEKRSVGRGDLPEFALNRFRATVGPDGWFILSLGVQSALPGMVERIVGGLVLWTRGFAPDDFLKLAFSGVPVPVPKIPSFCVYLRAPHMYRYEHKYSISLTNCDLTDDCLQAMRQRIVSEEQVRREQRKDAANAPSAERDSERHEQVLRVRRREFLHHWREAALLFKRARMWQLQRPRLVMDITGQTILAASFLVLAQRARQRRAARKAQEKVRSMCDRSSLMRSFDEWAKVYEHESSSFFASRLLDRWKLSRIVERWKQHTVFRAGFASHVNQKTDSAKLQRLASCMAAWKERLQLRQLVAGMWLGRRRAWNVALFLAWKSQANKVAEQRRQLRRLYRATKFRKASRGAKQQRTKVDARMVGQFFRAYAAWVAQARVLQARASALGKEVAAQRRRRRLGAWAAHGRLATGEMWFQEMSHDSSLVSEQTLRTWRYGLHKLRFGYHLSLREEHADDFASKLRRRRAWCNLRRGLKAIIAGGWIRHPNVLQTRCTFERSFGS</sequence>
<dbReference type="Gene3D" id="3.10.450.50">
    <property type="match status" value="1"/>
</dbReference>
<accession>A0A1Q9EQ05</accession>
<evidence type="ECO:0000313" key="1">
    <source>
        <dbReference type="EMBL" id="OLQ09512.1"/>
    </source>
</evidence>
<dbReference type="Proteomes" id="UP000186817">
    <property type="component" value="Unassembled WGS sequence"/>
</dbReference>
<dbReference type="OrthoDB" id="410326at2759"/>
<dbReference type="EMBL" id="LSRX01000095">
    <property type="protein sequence ID" value="OLQ09512.1"/>
    <property type="molecule type" value="Genomic_DNA"/>
</dbReference>
<dbReference type="InterPro" id="IPR032710">
    <property type="entry name" value="NTF2-like_dom_sf"/>
</dbReference>
<evidence type="ECO:0000313" key="2">
    <source>
        <dbReference type="Proteomes" id="UP000186817"/>
    </source>
</evidence>
<dbReference type="InterPro" id="IPR013087">
    <property type="entry name" value="Znf_C2H2_type"/>
</dbReference>
<proteinExistence type="predicted"/>
<protein>
    <submittedName>
        <fullName evidence="1">Uncharacterized protein</fullName>
    </submittedName>
</protein>
<comment type="caution">
    <text evidence="1">The sequence shown here is derived from an EMBL/GenBank/DDBJ whole genome shotgun (WGS) entry which is preliminary data.</text>
</comment>
<gene>
    <name evidence="1" type="ORF">AK812_SmicGene6887</name>
</gene>
<dbReference type="SUPFAM" id="SSF54427">
    <property type="entry name" value="NTF2-like"/>
    <property type="match status" value="1"/>
</dbReference>
<dbReference type="Pfam" id="PF12680">
    <property type="entry name" value="SnoaL_2"/>
    <property type="match status" value="1"/>
</dbReference>
<name>A0A1Q9EQ05_SYMMI</name>
<dbReference type="AlphaFoldDB" id="A0A1Q9EQ05"/>
<reference evidence="1 2" key="1">
    <citation type="submission" date="2016-02" db="EMBL/GenBank/DDBJ databases">
        <title>Genome analysis of coral dinoflagellate symbionts highlights evolutionary adaptations to a symbiotic lifestyle.</title>
        <authorList>
            <person name="Aranda M."/>
            <person name="Li Y."/>
            <person name="Liew Y.J."/>
            <person name="Baumgarten S."/>
            <person name="Simakov O."/>
            <person name="Wilson M."/>
            <person name="Piel J."/>
            <person name="Ashoor H."/>
            <person name="Bougouffa S."/>
            <person name="Bajic V.B."/>
            <person name="Ryu T."/>
            <person name="Ravasi T."/>
            <person name="Bayer T."/>
            <person name="Micklem G."/>
            <person name="Kim H."/>
            <person name="Bhak J."/>
            <person name="Lajeunesse T.C."/>
            <person name="Voolstra C.R."/>
        </authorList>
    </citation>
    <scope>NUCLEOTIDE SEQUENCE [LARGE SCALE GENOMIC DNA]</scope>
    <source>
        <strain evidence="1 2">CCMP2467</strain>
    </source>
</reference>
<dbReference type="PROSITE" id="PS50157">
    <property type="entry name" value="ZINC_FINGER_C2H2_2"/>
    <property type="match status" value="1"/>
</dbReference>
<keyword evidence="2" id="KW-1185">Reference proteome</keyword>
<organism evidence="1 2">
    <name type="scientific">Symbiodinium microadriaticum</name>
    <name type="common">Dinoflagellate</name>
    <name type="synonym">Zooxanthella microadriatica</name>
    <dbReference type="NCBI Taxonomy" id="2951"/>
    <lineage>
        <taxon>Eukaryota</taxon>
        <taxon>Sar</taxon>
        <taxon>Alveolata</taxon>
        <taxon>Dinophyceae</taxon>
        <taxon>Suessiales</taxon>
        <taxon>Symbiodiniaceae</taxon>
        <taxon>Symbiodinium</taxon>
    </lineage>
</organism>
<dbReference type="InterPro" id="IPR037401">
    <property type="entry name" value="SnoaL-like"/>
</dbReference>